<evidence type="ECO:0000259" key="2">
    <source>
        <dbReference type="Pfam" id="PF20172"/>
    </source>
</evidence>
<dbReference type="RefSeq" id="WP_209596480.1">
    <property type="nucleotide sequence ID" value="NZ_JAGJCF010000017.1"/>
</dbReference>
<comment type="caution">
    <text evidence="3">The sequence shown here is derived from an EMBL/GenBank/DDBJ whole genome shotgun (WGS) entry which is preliminary data.</text>
</comment>
<keyword evidence="1" id="KW-0233">DNA recombination</keyword>
<dbReference type="InterPro" id="IPR046668">
    <property type="entry name" value="DUF6538"/>
</dbReference>
<dbReference type="EMBL" id="JAGJCF010000017">
    <property type="protein sequence ID" value="MBP0617569.1"/>
    <property type="molecule type" value="Genomic_DNA"/>
</dbReference>
<protein>
    <recommendedName>
        <fullName evidence="2">DUF6538 domain-containing protein</fullName>
    </recommendedName>
</protein>
<keyword evidence="4" id="KW-1185">Reference proteome</keyword>
<dbReference type="Pfam" id="PF20172">
    <property type="entry name" value="DUF6538"/>
    <property type="match status" value="1"/>
</dbReference>
<gene>
    <name evidence="3" type="ORF">J6595_18440</name>
</gene>
<dbReference type="SUPFAM" id="SSF56349">
    <property type="entry name" value="DNA breaking-rejoining enzymes"/>
    <property type="match status" value="1"/>
</dbReference>
<reference evidence="3 4" key="1">
    <citation type="submission" date="2021-04" db="EMBL/GenBank/DDBJ databases">
        <title>Whole genome sequence of Jiella sp. KSK16Y-1.</title>
        <authorList>
            <person name="Tuo L."/>
        </authorList>
    </citation>
    <scope>NUCLEOTIDE SEQUENCE [LARGE SCALE GENOMIC DNA]</scope>
    <source>
        <strain evidence="3 4">KSK16Y-1</strain>
    </source>
</reference>
<dbReference type="InterPro" id="IPR011010">
    <property type="entry name" value="DNA_brk_join_enz"/>
</dbReference>
<evidence type="ECO:0000313" key="3">
    <source>
        <dbReference type="EMBL" id="MBP0617569.1"/>
    </source>
</evidence>
<dbReference type="Proteomes" id="UP000678276">
    <property type="component" value="Unassembled WGS sequence"/>
</dbReference>
<evidence type="ECO:0000313" key="4">
    <source>
        <dbReference type="Proteomes" id="UP000678276"/>
    </source>
</evidence>
<feature type="domain" description="DUF6538" evidence="2">
    <location>
        <begin position="11"/>
        <end position="70"/>
    </location>
</feature>
<evidence type="ECO:0000256" key="1">
    <source>
        <dbReference type="ARBA" id="ARBA00023172"/>
    </source>
</evidence>
<dbReference type="Gene3D" id="1.10.443.10">
    <property type="entry name" value="Intergrase catalytic core"/>
    <property type="match status" value="1"/>
</dbReference>
<organism evidence="3 4">
    <name type="scientific">Jiella mangrovi</name>
    <dbReference type="NCBI Taxonomy" id="2821407"/>
    <lineage>
        <taxon>Bacteria</taxon>
        <taxon>Pseudomonadati</taxon>
        <taxon>Pseudomonadota</taxon>
        <taxon>Alphaproteobacteria</taxon>
        <taxon>Hyphomicrobiales</taxon>
        <taxon>Aurantimonadaceae</taxon>
        <taxon>Jiella</taxon>
    </lineage>
</organism>
<name>A0ABS4BN18_9HYPH</name>
<proteinExistence type="predicted"/>
<dbReference type="InterPro" id="IPR013762">
    <property type="entry name" value="Integrase-like_cat_sf"/>
</dbReference>
<sequence length="582" mass="66246">MDDELVSLPAYVTQRNGVYQYVRRVPEDLVGLFAGTRIQRSLRTRLPGEARHRAAAVDLQIEQEFDAARRRAGLEAALLPTVDWTWSEWQKVIDYLKARWLRDDLKERLGNATGEHFSQEARGRPLWLDDRRLRSAIDRHRKLKGMTVTQYDAEGAPSLRRTLSVIRVPLPIANPYREEFMAAALRVEVEALELIFKRESGETIEYPHPDMIEGPWKCNRVLPGASAASWEMPTEKMPASGKALSLSNPPRTLSDCIAEWKRERVRLRKKIDPHLVNDMQKTVARFASHSGVAQIRQIERHHIVRFRDSLFDEGRYKVATINKKVGFVTTLISLAATKGWIEKDIDGGIYIEVPEDEDKRESYTTEEINTLFAHPVFTAGARSKAVKAGGELQFWLPLISCCHGLISSEILQLGPDTIVQHPGTEVWCFRVTTAGSRSIKAYSRERFVPIRNELLDLGLLDLVTFARSSSLSTLWASIGPSRDNVSMVSNYFSAHWTSFARKQLKEPSERTSLYSFRHAFKDEMDRREVPLEVKRALLGHADGGTTGRYGTKKSPRPVDIGRLKAAIDTLEWEFMAKLMKPR</sequence>
<accession>A0ABS4BN18</accession>